<comment type="caution">
    <text evidence="2">The sequence shown here is derived from an EMBL/GenBank/DDBJ whole genome shotgun (WGS) entry which is preliminary data.</text>
</comment>
<dbReference type="GO" id="GO:0016757">
    <property type="term" value="F:glycosyltransferase activity"/>
    <property type="evidence" value="ECO:0007669"/>
    <property type="project" value="TreeGrafter"/>
</dbReference>
<keyword evidence="3" id="KW-1185">Reference proteome</keyword>
<dbReference type="EMBL" id="LMTZ01000041">
    <property type="protein sequence ID" value="KST68943.1"/>
    <property type="molecule type" value="Genomic_DNA"/>
</dbReference>
<proteinExistence type="predicted"/>
<dbReference type="Pfam" id="PF13692">
    <property type="entry name" value="Glyco_trans_1_4"/>
    <property type="match status" value="1"/>
</dbReference>
<dbReference type="OrthoDB" id="504011at2"/>
<protein>
    <submittedName>
        <fullName evidence="2">Glycosyl transferase</fullName>
    </submittedName>
</protein>
<evidence type="ECO:0000313" key="3">
    <source>
        <dbReference type="Proteomes" id="UP000053372"/>
    </source>
</evidence>
<dbReference type="CDD" id="cd03801">
    <property type="entry name" value="GT4_PimA-like"/>
    <property type="match status" value="1"/>
</dbReference>
<dbReference type="Gene3D" id="3.40.50.2000">
    <property type="entry name" value="Glycogen Phosphorylase B"/>
    <property type="match status" value="2"/>
</dbReference>
<dbReference type="Proteomes" id="UP000053372">
    <property type="component" value="Unassembled WGS sequence"/>
</dbReference>
<dbReference type="SUPFAM" id="SSF53756">
    <property type="entry name" value="UDP-Glycosyltransferase/glycogen phosphorylase"/>
    <property type="match status" value="1"/>
</dbReference>
<accession>A0A0V7ZXE3</accession>
<dbReference type="PANTHER" id="PTHR12526:SF590">
    <property type="entry name" value="ALPHA-MALTOSE-1-PHOSPHATE SYNTHASE"/>
    <property type="match status" value="1"/>
</dbReference>
<name>A0A0V7ZXE3_9CYAN</name>
<keyword evidence="2" id="KW-0808">Transferase</keyword>
<evidence type="ECO:0000313" key="1">
    <source>
        <dbReference type="EMBL" id="KST65268.1"/>
    </source>
</evidence>
<organism evidence="2 3">
    <name type="scientific">Mastigocoleus testarum BC008</name>
    <dbReference type="NCBI Taxonomy" id="371196"/>
    <lineage>
        <taxon>Bacteria</taxon>
        <taxon>Bacillati</taxon>
        <taxon>Cyanobacteriota</taxon>
        <taxon>Cyanophyceae</taxon>
        <taxon>Nostocales</taxon>
        <taxon>Hapalosiphonaceae</taxon>
        <taxon>Mastigocoleus</taxon>
    </lineage>
</organism>
<sequence length="353" mass="40002">MKYHIALSRQFDLEGIHQNAQAGKRPCHVMWDISQTLRATVYQPGTEEVLPLDKVRAKVISSPQHWALARRLAHNLGSKDVIFCAGEDVGFPVATLCSSKQEKPKIIVFVHNVNRPRSRFALKMLEMSKRVDLFMTYTPSQANFLSEYLNLPQNRICLFLEQPTDISFFKPGSISQNKRRPLIASGGLEKRDYCTLAKATHDLDLDVKICAVSPNAAACKRAFPEVLPGNMSCHAYDWGDLLQLYRDCDLAVVSLFENNYQAGLTTMFEALACRRPVVITRCPGIIQDLIDSGVVLGVDAEDDEQLRQVILKLLNNPKQARVQAERGYQLMIEKYNHRKYVQSFVEQITAFEK</sequence>
<dbReference type="RefSeq" id="WP_027845324.1">
    <property type="nucleotide sequence ID" value="NZ_LMTZ01000041.1"/>
</dbReference>
<reference evidence="2 3" key="1">
    <citation type="journal article" date="2015" name="Genome Announc.">
        <title>Draft Genome of the Euendolithic (true boring) Cyanobacterium Mastigocoleus testarum strain BC008.</title>
        <authorList>
            <person name="Guida B.S."/>
            <person name="Garcia-Pichel F."/>
        </authorList>
    </citation>
    <scope>NUCLEOTIDE SEQUENCE [LARGE SCALE GENOMIC DNA]</scope>
    <source>
        <strain evidence="2 3">BC008</strain>
    </source>
</reference>
<dbReference type="EMBL" id="LMTZ01000110">
    <property type="protein sequence ID" value="KST65268.1"/>
    <property type="molecule type" value="Genomic_DNA"/>
</dbReference>
<gene>
    <name evidence="2" type="ORF">BC008_02385</name>
    <name evidence="1" type="ORF">BC008_20990</name>
</gene>
<dbReference type="PANTHER" id="PTHR12526">
    <property type="entry name" value="GLYCOSYLTRANSFERASE"/>
    <property type="match status" value="1"/>
</dbReference>
<dbReference type="AlphaFoldDB" id="A0A0V7ZXE3"/>
<evidence type="ECO:0000313" key="2">
    <source>
        <dbReference type="EMBL" id="KST68943.1"/>
    </source>
</evidence>